<reference evidence="1 2" key="1">
    <citation type="submission" date="2016-06" db="EMBL/GenBank/DDBJ databases">
        <authorList>
            <person name="Kjaerup R.B."/>
            <person name="Dalgaard T.S."/>
            <person name="Juul-Madsen H.R."/>
        </authorList>
    </citation>
    <scope>NUCLEOTIDE SEQUENCE [LARGE SCALE GENOMIC DNA]</scope>
    <source>
        <strain evidence="1 2">1199456.5</strain>
    </source>
</reference>
<dbReference type="Proteomes" id="UP000093962">
    <property type="component" value="Unassembled WGS sequence"/>
</dbReference>
<gene>
    <name evidence="1" type="ORF">A5642_20545</name>
</gene>
<evidence type="ECO:0000313" key="2">
    <source>
        <dbReference type="Proteomes" id="UP000093962"/>
    </source>
</evidence>
<proteinExistence type="predicted"/>
<sequence>MAAVAAAGVSDKVFEDYSCRAAYAWVLQYWQDHGTPPTTTVMDHEFPALKLPAKVDEPVDWLVEKLQERHVINRAQDVIVESANSLNADPESTVAELRDALDAILKDAGTSPGAALYTDIAAMLDNALPEATGTIPGELITDPDGNPLGVGPSRTVTTSFGGTFITAAQADQFGITPGELPGIHIIDSKEQ</sequence>
<organism evidence="1 2">
    <name type="scientific">Mycolicibacterium mucogenicum</name>
    <name type="common">Mycobacterium mucogenicum</name>
    <dbReference type="NCBI Taxonomy" id="56689"/>
    <lineage>
        <taxon>Bacteria</taxon>
        <taxon>Bacillati</taxon>
        <taxon>Actinomycetota</taxon>
        <taxon>Actinomycetes</taxon>
        <taxon>Mycobacteriales</taxon>
        <taxon>Mycobacteriaceae</taxon>
        <taxon>Mycolicibacterium</taxon>
    </lineage>
</organism>
<evidence type="ECO:0000313" key="1">
    <source>
        <dbReference type="EMBL" id="OBA87127.1"/>
    </source>
</evidence>
<comment type="caution">
    <text evidence="1">The sequence shown here is derived from an EMBL/GenBank/DDBJ whole genome shotgun (WGS) entry which is preliminary data.</text>
</comment>
<accession>A0A1A0MNZ7</accession>
<name>A0A1A0MNZ7_MYCMU</name>
<dbReference type="EMBL" id="LZSF01000130">
    <property type="protein sequence ID" value="OBA87127.1"/>
    <property type="molecule type" value="Genomic_DNA"/>
</dbReference>
<protein>
    <submittedName>
        <fullName evidence="1">Uncharacterized protein</fullName>
    </submittedName>
</protein>
<dbReference type="AlphaFoldDB" id="A0A1A0MNZ7"/>